<dbReference type="SUPFAM" id="SSF49899">
    <property type="entry name" value="Concanavalin A-like lectins/glucanases"/>
    <property type="match status" value="1"/>
</dbReference>
<dbReference type="CDD" id="cd00112">
    <property type="entry name" value="LDLa"/>
    <property type="match status" value="1"/>
</dbReference>
<dbReference type="InterPro" id="IPR036719">
    <property type="entry name" value="Neuro-gated_channel_TM_sf"/>
</dbReference>
<evidence type="ECO:0000256" key="12">
    <source>
        <dbReference type="PROSITE-ProRule" id="PRU00124"/>
    </source>
</evidence>
<comment type="subcellular location">
    <subcellularLocation>
        <location evidence="2">Cell membrane</location>
    </subcellularLocation>
    <subcellularLocation>
        <location evidence="1">Membrane</location>
        <topology evidence="1">Multi-pass membrane protein</topology>
    </subcellularLocation>
</comment>
<evidence type="ECO:0000256" key="11">
    <source>
        <dbReference type="ARBA" id="ARBA00023303"/>
    </source>
</evidence>
<dbReference type="InterPro" id="IPR001759">
    <property type="entry name" value="PTX_dom"/>
</dbReference>
<dbReference type="SUPFAM" id="SSF63712">
    <property type="entry name" value="Nicotinic receptor ligand binding domain-like"/>
    <property type="match status" value="1"/>
</dbReference>
<dbReference type="InterPro" id="IPR006201">
    <property type="entry name" value="Neur_channel"/>
</dbReference>
<feature type="disulfide bond" evidence="12">
    <location>
        <begin position="448"/>
        <end position="466"/>
    </location>
</feature>
<dbReference type="Pfam" id="PF02931">
    <property type="entry name" value="Neur_chan_LBD"/>
    <property type="match status" value="1"/>
</dbReference>
<evidence type="ECO:0000256" key="10">
    <source>
        <dbReference type="ARBA" id="ARBA00023157"/>
    </source>
</evidence>
<dbReference type="SUPFAM" id="SSF90112">
    <property type="entry name" value="Neurotransmitter-gated ion-channel transmembrane pore"/>
    <property type="match status" value="1"/>
</dbReference>
<feature type="disulfide bond" evidence="12">
    <location>
        <begin position="460"/>
        <end position="475"/>
    </location>
</feature>
<evidence type="ECO:0000256" key="13">
    <source>
        <dbReference type="SAM" id="Phobius"/>
    </source>
</evidence>
<feature type="transmembrane region" description="Helical" evidence="13">
    <location>
        <begin position="763"/>
        <end position="786"/>
    </location>
</feature>
<dbReference type="AlphaFoldDB" id="A0AAN8WWH6"/>
<evidence type="ECO:0000256" key="8">
    <source>
        <dbReference type="ARBA" id="ARBA00023065"/>
    </source>
</evidence>
<keyword evidence="4" id="KW-1003">Cell membrane</keyword>
<evidence type="ECO:0000256" key="1">
    <source>
        <dbReference type="ARBA" id="ARBA00004141"/>
    </source>
</evidence>
<keyword evidence="7 13" id="KW-1133">Transmembrane helix</keyword>
<evidence type="ECO:0000256" key="4">
    <source>
        <dbReference type="ARBA" id="ARBA00022475"/>
    </source>
</evidence>
<evidence type="ECO:0000256" key="9">
    <source>
        <dbReference type="ARBA" id="ARBA00023136"/>
    </source>
</evidence>
<keyword evidence="8" id="KW-0406">Ion transport</keyword>
<dbReference type="InterPro" id="IPR036055">
    <property type="entry name" value="LDL_receptor-like_sf"/>
</dbReference>
<dbReference type="GO" id="GO:0005886">
    <property type="term" value="C:plasma membrane"/>
    <property type="evidence" value="ECO:0007669"/>
    <property type="project" value="UniProtKB-SubCell"/>
</dbReference>
<dbReference type="GO" id="GO:0005230">
    <property type="term" value="F:extracellular ligand-gated monoatomic ion channel activity"/>
    <property type="evidence" value="ECO:0007669"/>
    <property type="project" value="InterPro"/>
</dbReference>
<keyword evidence="11" id="KW-0407">Ion channel</keyword>
<evidence type="ECO:0000256" key="6">
    <source>
        <dbReference type="ARBA" id="ARBA00022729"/>
    </source>
</evidence>
<dbReference type="Gene3D" id="2.60.120.200">
    <property type="match status" value="1"/>
</dbReference>
<dbReference type="SUPFAM" id="SSF57424">
    <property type="entry name" value="LDL receptor-like module"/>
    <property type="match status" value="1"/>
</dbReference>
<dbReference type="SMART" id="SM00192">
    <property type="entry name" value="LDLa"/>
    <property type="match status" value="1"/>
</dbReference>
<dbReference type="PROSITE" id="PS01209">
    <property type="entry name" value="LDLRA_1"/>
    <property type="match status" value="1"/>
</dbReference>
<dbReference type="SMART" id="SM00159">
    <property type="entry name" value="PTX"/>
    <property type="match status" value="1"/>
</dbReference>
<dbReference type="InterPro" id="IPR023415">
    <property type="entry name" value="LDLR_class-A_CS"/>
</dbReference>
<dbReference type="GO" id="GO:0004888">
    <property type="term" value="F:transmembrane signaling receptor activity"/>
    <property type="evidence" value="ECO:0007669"/>
    <property type="project" value="InterPro"/>
</dbReference>
<dbReference type="Proteomes" id="UP001381693">
    <property type="component" value="Unassembled WGS sequence"/>
</dbReference>
<gene>
    <name evidence="15" type="ORF">SK128_016478</name>
</gene>
<keyword evidence="5 13" id="KW-0812">Transmembrane</keyword>
<dbReference type="InterPro" id="IPR006028">
    <property type="entry name" value="GABAA/Glycine_rcpt"/>
</dbReference>
<evidence type="ECO:0000259" key="14">
    <source>
        <dbReference type="SMART" id="SM00159"/>
    </source>
</evidence>
<proteinExistence type="predicted"/>
<keyword evidence="3" id="KW-0813">Transport</keyword>
<feature type="transmembrane region" description="Helical" evidence="13">
    <location>
        <begin position="830"/>
        <end position="851"/>
    </location>
</feature>
<name>A0AAN8WWH6_HALRR</name>
<dbReference type="InterPro" id="IPR002172">
    <property type="entry name" value="LDrepeatLR_classA_rpt"/>
</dbReference>
<dbReference type="Gene3D" id="4.10.400.10">
    <property type="entry name" value="Low-density Lipoprotein Receptor"/>
    <property type="match status" value="1"/>
</dbReference>
<keyword evidence="6" id="KW-0732">Signal</keyword>
<feature type="domain" description="Pentraxin (PTX)" evidence="14">
    <location>
        <begin position="19"/>
        <end position="214"/>
    </location>
</feature>
<feature type="disulfide bond" evidence="12">
    <location>
        <begin position="441"/>
        <end position="453"/>
    </location>
</feature>
<dbReference type="PROSITE" id="PS50068">
    <property type="entry name" value="LDLRA_2"/>
    <property type="match status" value="1"/>
</dbReference>
<dbReference type="InterPro" id="IPR013320">
    <property type="entry name" value="ConA-like_dom_sf"/>
</dbReference>
<evidence type="ECO:0000256" key="5">
    <source>
        <dbReference type="ARBA" id="ARBA00022692"/>
    </source>
</evidence>
<keyword evidence="10 12" id="KW-1015">Disulfide bond</keyword>
<dbReference type="PANTHER" id="PTHR18945">
    <property type="entry name" value="NEUROTRANSMITTER GATED ION CHANNEL"/>
    <property type="match status" value="1"/>
</dbReference>
<keyword evidence="16" id="KW-1185">Reference proteome</keyword>
<keyword evidence="9 13" id="KW-0472">Membrane</keyword>
<dbReference type="Gene3D" id="1.20.58.390">
    <property type="entry name" value="Neurotransmitter-gated ion-channel transmembrane domain"/>
    <property type="match status" value="1"/>
</dbReference>
<evidence type="ECO:0000256" key="7">
    <source>
        <dbReference type="ARBA" id="ARBA00022989"/>
    </source>
</evidence>
<dbReference type="PRINTS" id="PR00253">
    <property type="entry name" value="GABAARECEPTR"/>
</dbReference>
<dbReference type="Gene3D" id="2.70.170.10">
    <property type="entry name" value="Neurotransmitter-gated ion-channel ligand-binding domain"/>
    <property type="match status" value="1"/>
</dbReference>
<protein>
    <recommendedName>
        <fullName evidence="14">Pentraxin (PTX) domain-containing protein</fullName>
    </recommendedName>
</protein>
<evidence type="ECO:0000313" key="15">
    <source>
        <dbReference type="EMBL" id="KAK7073620.1"/>
    </source>
</evidence>
<feature type="transmembrane region" description="Helical" evidence="13">
    <location>
        <begin position="700"/>
        <end position="722"/>
    </location>
</feature>
<evidence type="ECO:0000256" key="2">
    <source>
        <dbReference type="ARBA" id="ARBA00004236"/>
    </source>
</evidence>
<evidence type="ECO:0000256" key="3">
    <source>
        <dbReference type="ARBA" id="ARBA00022448"/>
    </source>
</evidence>
<sequence>MFNSPGTLTYLSFHDNSISTDYTWARWYTPGNNSNNGVNGTQRTLPDSEDFTVCYWAKLTFIKKFNALLKYASEQDIWIVHGRDTVTLYISESAYEFYMKTPFLTWTAYCIVVSSENKRISLYINGTLQGSKTITHSGLSVQGNGELSLGLIDDEGDSFHGDVANLQVWMSALSPQEVNQTINCMTTGSAPEVILNASEWTLNGLAEWVTSEAFNSICELMQYNNSNLIFFPNIPKHIGASLCHSLQGKLPVPFDEIAVKILRQGLLDYFRANDNNTMVPVLLGISRTSNHRWINDYNNDTVRIPLNVSKASIYDIQDVYLAYDGKTDQFKLIESSSPYVIACLTPVALHTLRGLCEKSDLEKRLWLHQTHNGNVLFRGIHGTTLTVEDRKWLLRGARRGRHRAVLEPPLMLTPMGSNEWIFTDIYCQANMTPIILKLTRCYDNYFTCGNLDCISTENVCDGKSDCDDGSDEISCSTKIILPDGYQQESPFSKTEETLFVTCGIRVINFQSVDLSLLKAEVYLEVNLQWKDSRLMYKHLAARPIENAIPNTIVNQIWTPSLFMVSSVGAAAEVESREKILYLEVNGTPLEDDISSAQEVVKHSSESVIQHLIARVRVVFDFDPHLHFYPFDTQTCRLFITYAGSSRVILLPGSLSTMKPPFRSQLLEYEIKNMSLISVRNELIPGPGVEFITTLKHTSSYYILSIYMPTFLLVLISCTTLFFDHNKFSDRIIVALTSFLVLATFLSTTTSSMARVAYFTLIDIWLAFCNTVVFVICMGHSCLHVLLRIAKNEPTCVKVGSVGKPNMGLDENLTRAMTNETYKLFERVDKIFKITVPLGTITFLAVYCLGGFNSMMIYTY</sequence>
<dbReference type="EMBL" id="JAXCGZ010012366">
    <property type="protein sequence ID" value="KAK7073620.1"/>
    <property type="molecule type" value="Genomic_DNA"/>
</dbReference>
<dbReference type="InterPro" id="IPR036734">
    <property type="entry name" value="Neur_chan_lig-bd_sf"/>
</dbReference>
<dbReference type="Pfam" id="PF13385">
    <property type="entry name" value="Laminin_G_3"/>
    <property type="match status" value="1"/>
</dbReference>
<dbReference type="Pfam" id="PF00057">
    <property type="entry name" value="Ldl_recept_a"/>
    <property type="match status" value="1"/>
</dbReference>
<dbReference type="InterPro" id="IPR038050">
    <property type="entry name" value="Neuro_actylchol_rec"/>
</dbReference>
<comment type="caution">
    <text evidence="15">The sequence shown here is derived from an EMBL/GenBank/DDBJ whole genome shotgun (WGS) entry which is preliminary data.</text>
</comment>
<evidence type="ECO:0000313" key="16">
    <source>
        <dbReference type="Proteomes" id="UP001381693"/>
    </source>
</evidence>
<accession>A0AAN8WWH6</accession>
<organism evidence="15 16">
    <name type="scientific">Halocaridina rubra</name>
    <name type="common">Hawaiian red shrimp</name>
    <dbReference type="NCBI Taxonomy" id="373956"/>
    <lineage>
        <taxon>Eukaryota</taxon>
        <taxon>Metazoa</taxon>
        <taxon>Ecdysozoa</taxon>
        <taxon>Arthropoda</taxon>
        <taxon>Crustacea</taxon>
        <taxon>Multicrustacea</taxon>
        <taxon>Malacostraca</taxon>
        <taxon>Eumalacostraca</taxon>
        <taxon>Eucarida</taxon>
        <taxon>Decapoda</taxon>
        <taxon>Pleocyemata</taxon>
        <taxon>Caridea</taxon>
        <taxon>Atyoidea</taxon>
        <taxon>Atyidae</taxon>
        <taxon>Halocaridina</taxon>
    </lineage>
</organism>
<dbReference type="InterPro" id="IPR006202">
    <property type="entry name" value="Neur_chan_lig-bd"/>
</dbReference>
<feature type="transmembrane region" description="Helical" evidence="13">
    <location>
        <begin position="731"/>
        <end position="757"/>
    </location>
</feature>
<reference evidence="15 16" key="1">
    <citation type="submission" date="2023-11" db="EMBL/GenBank/DDBJ databases">
        <title>Halocaridina rubra genome assembly.</title>
        <authorList>
            <person name="Smith C."/>
        </authorList>
    </citation>
    <scope>NUCLEOTIDE SEQUENCE [LARGE SCALE GENOMIC DNA]</scope>
    <source>
        <strain evidence="15">EP-1</strain>
        <tissue evidence="15">Whole</tissue>
    </source>
</reference>